<keyword evidence="1" id="KW-1133">Transmembrane helix</keyword>
<sequence length="76" mass="8598">MQPLDKLQCVYQVTGDVPISVWMSVYVLCVSACIFVNIDLCQCLTNLLLLVLLFYATPYGYQCLIWLICCALASHF</sequence>
<feature type="transmembrane region" description="Helical" evidence="1">
    <location>
        <begin position="47"/>
        <end position="74"/>
    </location>
</feature>
<keyword evidence="1" id="KW-0472">Membrane</keyword>
<dbReference type="EMBL" id="KQ427255">
    <property type="protein sequence ID" value="KOF67272.1"/>
    <property type="molecule type" value="Genomic_DNA"/>
</dbReference>
<evidence type="ECO:0000313" key="2">
    <source>
        <dbReference type="EMBL" id="KOF67272.1"/>
    </source>
</evidence>
<evidence type="ECO:0000256" key="1">
    <source>
        <dbReference type="SAM" id="Phobius"/>
    </source>
</evidence>
<proteinExistence type="predicted"/>
<keyword evidence="1" id="KW-0812">Transmembrane</keyword>
<gene>
    <name evidence="2" type="ORF">OCBIM_22010100mg</name>
</gene>
<name>A0A0L8FRK0_OCTBM</name>
<accession>A0A0L8FRK0</accession>
<dbReference type="AlphaFoldDB" id="A0A0L8FRK0"/>
<feature type="transmembrane region" description="Helical" evidence="1">
    <location>
        <begin position="20"/>
        <end position="40"/>
    </location>
</feature>
<organism evidence="2">
    <name type="scientific">Octopus bimaculoides</name>
    <name type="common">California two-spotted octopus</name>
    <dbReference type="NCBI Taxonomy" id="37653"/>
    <lineage>
        <taxon>Eukaryota</taxon>
        <taxon>Metazoa</taxon>
        <taxon>Spiralia</taxon>
        <taxon>Lophotrochozoa</taxon>
        <taxon>Mollusca</taxon>
        <taxon>Cephalopoda</taxon>
        <taxon>Coleoidea</taxon>
        <taxon>Octopodiformes</taxon>
        <taxon>Octopoda</taxon>
        <taxon>Incirrata</taxon>
        <taxon>Octopodidae</taxon>
        <taxon>Octopus</taxon>
    </lineage>
</organism>
<reference evidence="2" key="1">
    <citation type="submission" date="2015-07" db="EMBL/GenBank/DDBJ databases">
        <title>MeaNS - Measles Nucleotide Surveillance Program.</title>
        <authorList>
            <person name="Tran T."/>
            <person name="Druce J."/>
        </authorList>
    </citation>
    <scope>NUCLEOTIDE SEQUENCE</scope>
    <source>
        <strain evidence="2">UCB-OBI-ISO-001</strain>
        <tissue evidence="2">Gonad</tissue>
    </source>
</reference>
<protein>
    <submittedName>
        <fullName evidence="2">Uncharacterized protein</fullName>
    </submittedName>
</protein>